<name>A0A1G8CEY5_ANETH</name>
<feature type="transmembrane region" description="Helical" evidence="6">
    <location>
        <begin position="233"/>
        <end position="257"/>
    </location>
</feature>
<dbReference type="GO" id="GO:0016020">
    <property type="term" value="C:membrane"/>
    <property type="evidence" value="ECO:0007669"/>
    <property type="project" value="UniProtKB-SubCell"/>
</dbReference>
<dbReference type="InterPro" id="IPR014227">
    <property type="entry name" value="YtvI-like"/>
</dbReference>
<dbReference type="PANTHER" id="PTHR21716">
    <property type="entry name" value="TRANSMEMBRANE PROTEIN"/>
    <property type="match status" value="1"/>
</dbReference>
<dbReference type="OrthoDB" id="9774361at2"/>
<dbReference type="EMBL" id="FNDE01000025">
    <property type="protein sequence ID" value="SDH44051.1"/>
    <property type="molecule type" value="Genomic_DNA"/>
</dbReference>
<protein>
    <submittedName>
        <fullName evidence="8">Sporulation integral membrane protein YtvI</fullName>
    </submittedName>
</protein>
<evidence type="ECO:0000256" key="2">
    <source>
        <dbReference type="ARBA" id="ARBA00009773"/>
    </source>
</evidence>
<evidence type="ECO:0000256" key="4">
    <source>
        <dbReference type="ARBA" id="ARBA00022989"/>
    </source>
</evidence>
<comment type="similarity">
    <text evidence="2">Belongs to the autoinducer-2 exporter (AI-2E) (TC 2.A.86) family.</text>
</comment>
<keyword evidence="4 6" id="KW-1133">Transmembrane helix</keyword>
<dbReference type="RefSeq" id="WP_057897651.1">
    <property type="nucleotide sequence ID" value="NZ_CP080764.1"/>
</dbReference>
<evidence type="ECO:0000313" key="8">
    <source>
        <dbReference type="EMBL" id="SDH44051.1"/>
    </source>
</evidence>
<keyword evidence="5 6" id="KW-0472">Membrane</keyword>
<reference evidence="8 9" key="1">
    <citation type="submission" date="2016-10" db="EMBL/GenBank/DDBJ databases">
        <authorList>
            <person name="de Groot N.N."/>
        </authorList>
    </citation>
    <scope>NUCLEOTIDE SEQUENCE [LARGE SCALE GENOMIC DNA]</scope>
    <source>
        <strain evidence="8 9">L 420-91</strain>
    </source>
</reference>
<dbReference type="PANTHER" id="PTHR21716:SF68">
    <property type="entry name" value="TRANSPORT PROTEIN YTVI-RELATED"/>
    <property type="match status" value="1"/>
</dbReference>
<gene>
    <name evidence="7" type="primary">ytvI</name>
    <name evidence="7" type="ORF">K3F53_16080</name>
    <name evidence="8" type="ORF">SAMN04489735_102516</name>
</gene>
<evidence type="ECO:0000256" key="6">
    <source>
        <dbReference type="SAM" id="Phobius"/>
    </source>
</evidence>
<dbReference type="EMBL" id="CP080764">
    <property type="protein sequence ID" value="QYY42348.1"/>
    <property type="molecule type" value="Genomic_DNA"/>
</dbReference>
<feature type="transmembrane region" description="Helical" evidence="6">
    <location>
        <begin position="307"/>
        <end position="329"/>
    </location>
</feature>
<feature type="transmembrane region" description="Helical" evidence="6">
    <location>
        <begin position="143"/>
        <end position="168"/>
    </location>
</feature>
<accession>A0A1G8CEY5</accession>
<proteinExistence type="inferred from homology"/>
<evidence type="ECO:0000313" key="7">
    <source>
        <dbReference type="EMBL" id="QYY42348.1"/>
    </source>
</evidence>
<evidence type="ECO:0000313" key="10">
    <source>
        <dbReference type="Proteomes" id="UP000826616"/>
    </source>
</evidence>
<reference evidence="7 10" key="2">
    <citation type="submission" date="2021-08" db="EMBL/GenBank/DDBJ databases">
        <title>Complete genome sequence of the strain Aneurinibacillus thermoaerophilus CCM 8960.</title>
        <authorList>
            <person name="Musilova J."/>
            <person name="Kourilova X."/>
            <person name="Pernicova I."/>
            <person name="Bezdicek M."/>
            <person name="Lengerova M."/>
            <person name="Obruca S."/>
            <person name="Sedlar K."/>
        </authorList>
    </citation>
    <scope>NUCLEOTIDE SEQUENCE [LARGE SCALE GENOMIC DNA]</scope>
    <source>
        <strain evidence="7 10">CCM 8960</strain>
    </source>
</reference>
<sequence length="344" mass="37968">MATIRKTFFWILILAIAVFLIPYALPFILALFTAIFLEPIVKFFMRSLNANRLIAVTLTFLLFFAIFGLGGYRLGSILVVQTVELAGKLPELSSKVMEFLEHYMWKWEAYAISLPFDTTNTIQDVIQALKTSATNAATAITKVVLSGVAAIPGFFIVAIIYLVALFLISLDLPRLHRNFLNLFTDSAREKVELVMNQLFRATVGFLRAQVILSLLTYILALIGLMILGVKYALLLSLIIVIVDLLPILGTGSFLVPWAIYSFAVGNSRLAIGLVILFVAITIIRRIIEPKVLGSSLGISALAALISLYVGFQLLGFIGLILGPALIIVFESLRKAGFLKFKIDF</sequence>
<feature type="transmembrane region" description="Helical" evidence="6">
    <location>
        <begin position="53"/>
        <end position="72"/>
    </location>
</feature>
<comment type="subcellular location">
    <subcellularLocation>
        <location evidence="1">Membrane</location>
        <topology evidence="1">Multi-pass membrane protein</topology>
    </subcellularLocation>
</comment>
<evidence type="ECO:0000256" key="3">
    <source>
        <dbReference type="ARBA" id="ARBA00022692"/>
    </source>
</evidence>
<dbReference type="Proteomes" id="UP000198956">
    <property type="component" value="Unassembled WGS sequence"/>
</dbReference>
<dbReference type="Pfam" id="PF01594">
    <property type="entry name" value="AI-2E_transport"/>
    <property type="match status" value="1"/>
</dbReference>
<feature type="transmembrane region" description="Helical" evidence="6">
    <location>
        <begin position="205"/>
        <end position="227"/>
    </location>
</feature>
<dbReference type="InterPro" id="IPR002549">
    <property type="entry name" value="AI-2E-like"/>
</dbReference>
<dbReference type="NCBIfam" id="TIGR02872">
    <property type="entry name" value="spore_ytvI"/>
    <property type="match status" value="1"/>
</dbReference>
<dbReference type="Proteomes" id="UP000826616">
    <property type="component" value="Chromosome"/>
</dbReference>
<dbReference type="GeneID" id="97142900"/>
<dbReference type="AlphaFoldDB" id="A0A1G8CEY5"/>
<evidence type="ECO:0000256" key="5">
    <source>
        <dbReference type="ARBA" id="ARBA00023136"/>
    </source>
</evidence>
<keyword evidence="3 6" id="KW-0812">Transmembrane</keyword>
<evidence type="ECO:0000313" key="9">
    <source>
        <dbReference type="Proteomes" id="UP000198956"/>
    </source>
</evidence>
<feature type="transmembrane region" description="Helical" evidence="6">
    <location>
        <begin position="269"/>
        <end position="287"/>
    </location>
</feature>
<dbReference type="GO" id="GO:0055085">
    <property type="term" value="P:transmembrane transport"/>
    <property type="evidence" value="ECO:0007669"/>
    <property type="project" value="TreeGrafter"/>
</dbReference>
<keyword evidence="10" id="KW-1185">Reference proteome</keyword>
<evidence type="ECO:0000256" key="1">
    <source>
        <dbReference type="ARBA" id="ARBA00004141"/>
    </source>
</evidence>
<organism evidence="8 9">
    <name type="scientific">Aneurinibacillus thermoaerophilus</name>
    <dbReference type="NCBI Taxonomy" id="143495"/>
    <lineage>
        <taxon>Bacteria</taxon>
        <taxon>Bacillati</taxon>
        <taxon>Bacillota</taxon>
        <taxon>Bacilli</taxon>
        <taxon>Bacillales</taxon>
        <taxon>Paenibacillaceae</taxon>
        <taxon>Aneurinibacillus group</taxon>
        <taxon>Aneurinibacillus</taxon>
    </lineage>
</organism>
<feature type="transmembrane region" description="Helical" evidence="6">
    <location>
        <begin position="12"/>
        <end position="41"/>
    </location>
</feature>